<gene>
    <name evidence="1" type="ORF">C1H46_027908</name>
</gene>
<reference evidence="1 2" key="1">
    <citation type="journal article" date="2019" name="G3 (Bethesda)">
        <title>Sequencing of a Wild Apple (Malus baccata) Genome Unravels the Differences Between Cultivated and Wild Apple Species Regarding Disease Resistance and Cold Tolerance.</title>
        <authorList>
            <person name="Chen X."/>
        </authorList>
    </citation>
    <scope>NUCLEOTIDE SEQUENCE [LARGE SCALE GENOMIC DNA]</scope>
    <source>
        <strain evidence="2">cv. Shandingzi</strain>
        <tissue evidence="1">Leaves</tissue>
    </source>
</reference>
<accession>A0A540LJ60</accession>
<sequence length="84" mass="9472">MADCGARLSKTMDGKGFGKGLMKSDMCASFWSDVGVLPNCDINKSNPNLMKAIDNIFKSRFREWKFDNQRAAKLQREPEVPAKE</sequence>
<comment type="caution">
    <text evidence="1">The sequence shown here is derived from an EMBL/GenBank/DDBJ whole genome shotgun (WGS) entry which is preliminary data.</text>
</comment>
<dbReference type="Proteomes" id="UP000315295">
    <property type="component" value="Unassembled WGS sequence"/>
</dbReference>
<name>A0A540LJ60_MALBA</name>
<evidence type="ECO:0000313" key="1">
    <source>
        <dbReference type="EMBL" id="TQD86515.1"/>
    </source>
</evidence>
<dbReference type="EMBL" id="VIEB01000563">
    <property type="protein sequence ID" value="TQD86515.1"/>
    <property type="molecule type" value="Genomic_DNA"/>
</dbReference>
<protein>
    <submittedName>
        <fullName evidence="1">Uncharacterized protein</fullName>
    </submittedName>
</protein>
<keyword evidence="2" id="KW-1185">Reference proteome</keyword>
<evidence type="ECO:0000313" key="2">
    <source>
        <dbReference type="Proteomes" id="UP000315295"/>
    </source>
</evidence>
<organism evidence="1 2">
    <name type="scientific">Malus baccata</name>
    <name type="common">Siberian crab apple</name>
    <name type="synonym">Pyrus baccata</name>
    <dbReference type="NCBI Taxonomy" id="106549"/>
    <lineage>
        <taxon>Eukaryota</taxon>
        <taxon>Viridiplantae</taxon>
        <taxon>Streptophyta</taxon>
        <taxon>Embryophyta</taxon>
        <taxon>Tracheophyta</taxon>
        <taxon>Spermatophyta</taxon>
        <taxon>Magnoliopsida</taxon>
        <taxon>eudicotyledons</taxon>
        <taxon>Gunneridae</taxon>
        <taxon>Pentapetalae</taxon>
        <taxon>rosids</taxon>
        <taxon>fabids</taxon>
        <taxon>Rosales</taxon>
        <taxon>Rosaceae</taxon>
        <taxon>Amygdaloideae</taxon>
        <taxon>Maleae</taxon>
        <taxon>Malus</taxon>
    </lineage>
</organism>
<dbReference type="AlphaFoldDB" id="A0A540LJ60"/>
<proteinExistence type="predicted"/>